<evidence type="ECO:0000313" key="2">
    <source>
        <dbReference type="Proteomes" id="UP000800094"/>
    </source>
</evidence>
<dbReference type="OrthoDB" id="4424523at2759"/>
<name>A0A6A6IXG5_9PLEO</name>
<dbReference type="AlphaFoldDB" id="A0A6A6IXG5"/>
<reference evidence="1" key="1">
    <citation type="journal article" date="2020" name="Stud. Mycol.">
        <title>101 Dothideomycetes genomes: a test case for predicting lifestyles and emergence of pathogens.</title>
        <authorList>
            <person name="Haridas S."/>
            <person name="Albert R."/>
            <person name="Binder M."/>
            <person name="Bloem J."/>
            <person name="Labutti K."/>
            <person name="Salamov A."/>
            <person name="Andreopoulos B."/>
            <person name="Baker S."/>
            <person name="Barry K."/>
            <person name="Bills G."/>
            <person name="Bluhm B."/>
            <person name="Cannon C."/>
            <person name="Castanera R."/>
            <person name="Culley D."/>
            <person name="Daum C."/>
            <person name="Ezra D."/>
            <person name="Gonzalez J."/>
            <person name="Henrissat B."/>
            <person name="Kuo A."/>
            <person name="Liang C."/>
            <person name="Lipzen A."/>
            <person name="Lutzoni F."/>
            <person name="Magnuson J."/>
            <person name="Mondo S."/>
            <person name="Nolan M."/>
            <person name="Ohm R."/>
            <person name="Pangilinan J."/>
            <person name="Park H.-J."/>
            <person name="Ramirez L."/>
            <person name="Alfaro M."/>
            <person name="Sun H."/>
            <person name="Tritt A."/>
            <person name="Yoshinaga Y."/>
            <person name="Zwiers L.-H."/>
            <person name="Turgeon B."/>
            <person name="Goodwin S."/>
            <person name="Spatafora J."/>
            <person name="Crous P."/>
            <person name="Grigoriev I."/>
        </authorList>
    </citation>
    <scope>NUCLEOTIDE SEQUENCE</scope>
    <source>
        <strain evidence="1">CBS 122368</strain>
    </source>
</reference>
<dbReference type="GeneID" id="54586025"/>
<sequence>MDDLARIKQVLEEDPSLRWGFVIYRCTYGNDKAWDRFMKRLNKRTRLNLEEEGAGHLFERIDWCVQDDVRLSKASASDVRRRFRRWIKEGGEKDYWNGTARFMACVMVDKLDLQSVLKGPPPQELDTFGVGSVTLVSLNRKQGETLVGLSYLVPRVYSLLEDPGWENFAVEEGEVATP</sequence>
<keyword evidence="2" id="KW-1185">Reference proteome</keyword>
<organism evidence="1 2">
    <name type="scientific">Trematosphaeria pertusa</name>
    <dbReference type="NCBI Taxonomy" id="390896"/>
    <lineage>
        <taxon>Eukaryota</taxon>
        <taxon>Fungi</taxon>
        <taxon>Dikarya</taxon>
        <taxon>Ascomycota</taxon>
        <taxon>Pezizomycotina</taxon>
        <taxon>Dothideomycetes</taxon>
        <taxon>Pleosporomycetidae</taxon>
        <taxon>Pleosporales</taxon>
        <taxon>Massarineae</taxon>
        <taxon>Trematosphaeriaceae</taxon>
        <taxon>Trematosphaeria</taxon>
    </lineage>
</organism>
<dbReference type="Proteomes" id="UP000800094">
    <property type="component" value="Unassembled WGS sequence"/>
</dbReference>
<dbReference type="RefSeq" id="XP_033689721.1">
    <property type="nucleotide sequence ID" value="XM_033832695.1"/>
</dbReference>
<evidence type="ECO:0000313" key="1">
    <source>
        <dbReference type="EMBL" id="KAF2254717.1"/>
    </source>
</evidence>
<dbReference type="EMBL" id="ML987190">
    <property type="protein sequence ID" value="KAF2254717.1"/>
    <property type="molecule type" value="Genomic_DNA"/>
</dbReference>
<accession>A0A6A6IXG5</accession>
<gene>
    <name evidence="1" type="ORF">BU26DRAFT_559381</name>
</gene>
<proteinExistence type="predicted"/>
<protein>
    <submittedName>
        <fullName evidence="1">Uncharacterized protein</fullName>
    </submittedName>
</protein>